<organism evidence="4 5">
    <name type="scientific">Pseudoxanthomonas daejeonensis</name>
    <dbReference type="NCBI Taxonomy" id="266062"/>
    <lineage>
        <taxon>Bacteria</taxon>
        <taxon>Pseudomonadati</taxon>
        <taxon>Pseudomonadota</taxon>
        <taxon>Gammaproteobacteria</taxon>
        <taxon>Lysobacterales</taxon>
        <taxon>Lysobacteraceae</taxon>
        <taxon>Pseudoxanthomonas</taxon>
    </lineage>
</organism>
<dbReference type="CDD" id="cd19438">
    <property type="entry name" value="lipocalin_Blc-like"/>
    <property type="match status" value="1"/>
</dbReference>
<feature type="domain" description="Lipocalin/cytosolic fatty-acid binding" evidence="3">
    <location>
        <begin position="37"/>
        <end position="178"/>
    </location>
</feature>
<keyword evidence="2" id="KW-0449">Lipoprotein</keyword>
<comment type="subunit">
    <text evidence="2">Homodimer.</text>
</comment>
<comment type="function">
    <text evidence="2">Involved in the storage or transport of lipids necessary for membrane maintenance under stressful conditions. Displays a binding preference for lysophospholipids.</text>
</comment>
<dbReference type="SUPFAM" id="SSF50814">
    <property type="entry name" value="Lipocalins"/>
    <property type="match status" value="1"/>
</dbReference>
<keyword evidence="2" id="KW-0446">Lipid-binding</keyword>
<dbReference type="PIRSF" id="PIRSF036893">
    <property type="entry name" value="Lipocalin_ApoD"/>
    <property type="match status" value="1"/>
</dbReference>
<evidence type="ECO:0000259" key="3">
    <source>
        <dbReference type="Pfam" id="PF08212"/>
    </source>
</evidence>
<gene>
    <name evidence="4" type="ORF">CSC65_00775</name>
</gene>
<proteinExistence type="inferred from homology"/>
<feature type="chain" id="PRO_5045014749" description="Outer membrane lipoprotein Blc" evidence="2">
    <location>
        <begin position="24"/>
        <end position="190"/>
    </location>
</feature>
<reference evidence="4 5" key="1">
    <citation type="submission" date="2017-10" db="EMBL/GenBank/DDBJ databases">
        <title>Whole genome sequencing of members of genus Pseudoxanthomonas.</title>
        <authorList>
            <person name="Kumar S."/>
            <person name="Bansal K."/>
            <person name="Kaur A."/>
            <person name="Patil P."/>
            <person name="Sharma S."/>
            <person name="Patil P.B."/>
        </authorList>
    </citation>
    <scope>NUCLEOTIDE SEQUENCE [LARGE SCALE GENOMIC DNA]</scope>
    <source>
        <strain evidence="4 5">DSM 17801</strain>
    </source>
</reference>
<dbReference type="PRINTS" id="PR01171">
    <property type="entry name" value="BCTLIPOCALIN"/>
</dbReference>
<dbReference type="Pfam" id="PF08212">
    <property type="entry name" value="Lipocalin_2"/>
    <property type="match status" value="1"/>
</dbReference>
<evidence type="ECO:0000256" key="1">
    <source>
        <dbReference type="ARBA" id="ARBA00006889"/>
    </source>
</evidence>
<dbReference type="InterPro" id="IPR000566">
    <property type="entry name" value="Lipocln_cytosolic_FA-bd_dom"/>
</dbReference>
<keyword evidence="2" id="KW-0472">Membrane</keyword>
<dbReference type="InterPro" id="IPR012674">
    <property type="entry name" value="Calycin"/>
</dbReference>
<accession>A0ABQ6ZBH2</accession>
<evidence type="ECO:0000256" key="2">
    <source>
        <dbReference type="PIRNR" id="PIRNR036893"/>
    </source>
</evidence>
<dbReference type="InterPro" id="IPR002446">
    <property type="entry name" value="Lipocalin_bac"/>
</dbReference>
<dbReference type="PROSITE" id="PS00213">
    <property type="entry name" value="LIPOCALIN"/>
    <property type="match status" value="1"/>
</dbReference>
<sequence length="190" mass="21265">MKVHRVARIVSSLAIAGVLAACADRGNAGPVEPVAHVDLERFMGDWYVIASIPTRFERGAFNAVETYSQGAAGRIDTVFRYRKDSFDGELETMTPTGFVREGTGNAVWGMRFLWPVKAEYIIASLAPDYSDTIVARNKRDYVWIMARTPTLPEARYRQLVAEVEGMGYDISRLRTVPQQWPEAAPRPAPR</sequence>
<protein>
    <recommendedName>
        <fullName evidence="2">Outer membrane lipoprotein Blc</fullName>
    </recommendedName>
</protein>
<comment type="similarity">
    <text evidence="1 2">Belongs to the calycin superfamily. Lipocalin family.</text>
</comment>
<dbReference type="RefSeq" id="WP_162408061.1">
    <property type="nucleotide sequence ID" value="NZ_PDWN01000001.1"/>
</dbReference>
<dbReference type="Gene3D" id="2.40.128.20">
    <property type="match status" value="1"/>
</dbReference>
<feature type="signal peptide" evidence="2">
    <location>
        <begin position="1"/>
        <end position="23"/>
    </location>
</feature>
<evidence type="ECO:0000313" key="4">
    <source>
        <dbReference type="EMBL" id="KAF1697438.1"/>
    </source>
</evidence>
<dbReference type="InterPro" id="IPR022271">
    <property type="entry name" value="Lipocalin_ApoD"/>
</dbReference>
<keyword evidence="5" id="KW-1185">Reference proteome</keyword>
<dbReference type="PANTHER" id="PTHR10612:SF34">
    <property type="entry name" value="APOLIPOPROTEIN D"/>
    <property type="match status" value="1"/>
</dbReference>
<dbReference type="PROSITE" id="PS51257">
    <property type="entry name" value="PROKAR_LIPOPROTEIN"/>
    <property type="match status" value="1"/>
</dbReference>
<dbReference type="InterPro" id="IPR047202">
    <property type="entry name" value="Lipocalin_Blc-like_dom"/>
</dbReference>
<comment type="subcellular location">
    <subcellularLocation>
        <location evidence="2">Cell outer membrane</location>
    </subcellularLocation>
</comment>
<dbReference type="EMBL" id="PDWN01000001">
    <property type="protein sequence ID" value="KAF1697438.1"/>
    <property type="molecule type" value="Genomic_DNA"/>
</dbReference>
<dbReference type="InterPro" id="IPR022272">
    <property type="entry name" value="Lipocalin_CS"/>
</dbReference>
<keyword evidence="2" id="KW-0998">Cell outer membrane</keyword>
<keyword evidence="2" id="KW-0732">Signal</keyword>
<dbReference type="PANTHER" id="PTHR10612">
    <property type="entry name" value="APOLIPOPROTEIN D"/>
    <property type="match status" value="1"/>
</dbReference>
<name>A0ABQ6ZBH2_9GAMM</name>
<evidence type="ECO:0000313" key="5">
    <source>
        <dbReference type="Proteomes" id="UP000788419"/>
    </source>
</evidence>
<dbReference type="Proteomes" id="UP000788419">
    <property type="component" value="Unassembled WGS sequence"/>
</dbReference>
<comment type="caution">
    <text evidence="4">The sequence shown here is derived from an EMBL/GenBank/DDBJ whole genome shotgun (WGS) entry which is preliminary data.</text>
</comment>